<evidence type="ECO:0000313" key="12">
    <source>
        <dbReference type="EMBL" id="KOF83845.1"/>
    </source>
</evidence>
<proteinExistence type="predicted"/>
<feature type="domain" description="C2H2-type" evidence="11">
    <location>
        <begin position="653"/>
        <end position="680"/>
    </location>
</feature>
<comment type="subcellular location">
    <subcellularLocation>
        <location evidence="1">Nucleus</location>
    </subcellularLocation>
</comment>
<feature type="domain" description="C2H2-type" evidence="11">
    <location>
        <begin position="737"/>
        <end position="759"/>
    </location>
</feature>
<dbReference type="GO" id="GO:0008270">
    <property type="term" value="F:zinc ion binding"/>
    <property type="evidence" value="ECO:0007669"/>
    <property type="project" value="UniProtKB-KW"/>
</dbReference>
<evidence type="ECO:0000256" key="8">
    <source>
        <dbReference type="ARBA" id="ARBA00023242"/>
    </source>
</evidence>
<dbReference type="FunFam" id="3.30.160.60:FF:000495">
    <property type="entry name" value="zinc finger protein 668"/>
    <property type="match status" value="1"/>
</dbReference>
<dbReference type="InterPro" id="IPR036236">
    <property type="entry name" value="Znf_C2H2_sf"/>
</dbReference>
<evidence type="ECO:0000256" key="1">
    <source>
        <dbReference type="ARBA" id="ARBA00004123"/>
    </source>
</evidence>
<dbReference type="PROSITE" id="PS00028">
    <property type="entry name" value="ZINC_FINGER_C2H2_1"/>
    <property type="match status" value="4"/>
</dbReference>
<organism evidence="12">
    <name type="scientific">Octopus bimaculoides</name>
    <name type="common">California two-spotted octopus</name>
    <dbReference type="NCBI Taxonomy" id="37653"/>
    <lineage>
        <taxon>Eukaryota</taxon>
        <taxon>Metazoa</taxon>
        <taxon>Spiralia</taxon>
        <taxon>Lophotrochozoa</taxon>
        <taxon>Mollusca</taxon>
        <taxon>Cephalopoda</taxon>
        <taxon>Coleoidea</taxon>
        <taxon>Octopodiformes</taxon>
        <taxon>Octopoda</taxon>
        <taxon>Incirrata</taxon>
        <taxon>Octopodidae</taxon>
        <taxon>Octopus</taxon>
    </lineage>
</organism>
<dbReference type="EMBL" id="KQ419360">
    <property type="protein sequence ID" value="KOF83845.1"/>
    <property type="molecule type" value="Genomic_DNA"/>
</dbReference>
<protein>
    <recommendedName>
        <fullName evidence="11">C2H2-type domain-containing protein</fullName>
    </recommendedName>
</protein>
<evidence type="ECO:0000256" key="4">
    <source>
        <dbReference type="ARBA" id="ARBA00022771"/>
    </source>
</evidence>
<accession>A0A0L8H4Y4</accession>
<evidence type="ECO:0000256" key="2">
    <source>
        <dbReference type="ARBA" id="ARBA00022723"/>
    </source>
</evidence>
<feature type="region of interest" description="Disordered" evidence="10">
    <location>
        <begin position="1"/>
        <end position="38"/>
    </location>
</feature>
<dbReference type="Pfam" id="PF00096">
    <property type="entry name" value="zf-C2H2"/>
    <property type="match status" value="4"/>
</dbReference>
<dbReference type="SMART" id="SM00355">
    <property type="entry name" value="ZnF_C2H2"/>
    <property type="match status" value="4"/>
</dbReference>
<keyword evidence="3" id="KW-0677">Repeat</keyword>
<evidence type="ECO:0000256" key="5">
    <source>
        <dbReference type="ARBA" id="ARBA00022833"/>
    </source>
</evidence>
<evidence type="ECO:0000256" key="9">
    <source>
        <dbReference type="PROSITE-ProRule" id="PRU00042"/>
    </source>
</evidence>
<gene>
    <name evidence="12" type="ORF">OCBIM_22023149mg</name>
</gene>
<reference evidence="12" key="1">
    <citation type="submission" date="2015-07" db="EMBL/GenBank/DDBJ databases">
        <title>MeaNS - Measles Nucleotide Surveillance Program.</title>
        <authorList>
            <person name="Tran T."/>
            <person name="Druce J."/>
        </authorList>
    </citation>
    <scope>NUCLEOTIDE SEQUENCE</scope>
    <source>
        <strain evidence="12">UCB-OBI-ISO-001</strain>
        <tissue evidence="12">Gonad</tissue>
    </source>
</reference>
<dbReference type="GO" id="GO:0000981">
    <property type="term" value="F:DNA-binding transcription factor activity, RNA polymerase II-specific"/>
    <property type="evidence" value="ECO:0007669"/>
    <property type="project" value="TreeGrafter"/>
</dbReference>
<dbReference type="AlphaFoldDB" id="A0A0L8H4Y4"/>
<dbReference type="PANTHER" id="PTHR24388">
    <property type="entry name" value="ZINC FINGER PROTEIN"/>
    <property type="match status" value="1"/>
</dbReference>
<dbReference type="GO" id="GO:0005634">
    <property type="term" value="C:nucleus"/>
    <property type="evidence" value="ECO:0007669"/>
    <property type="project" value="UniProtKB-SubCell"/>
</dbReference>
<dbReference type="PROSITE" id="PS50157">
    <property type="entry name" value="ZINC_FINGER_C2H2_2"/>
    <property type="match status" value="4"/>
</dbReference>
<keyword evidence="4 9" id="KW-0863">Zinc-finger</keyword>
<feature type="domain" description="C2H2-type" evidence="11">
    <location>
        <begin position="681"/>
        <end position="708"/>
    </location>
</feature>
<feature type="compositionally biased region" description="Polar residues" evidence="10">
    <location>
        <begin position="623"/>
        <end position="638"/>
    </location>
</feature>
<evidence type="ECO:0000256" key="7">
    <source>
        <dbReference type="ARBA" id="ARBA00023163"/>
    </source>
</evidence>
<dbReference type="PANTHER" id="PTHR24388:SF54">
    <property type="entry name" value="PROTEIN ESCARGOT"/>
    <property type="match status" value="1"/>
</dbReference>
<name>A0A0L8H4Y4_OCTBM</name>
<dbReference type="GO" id="GO:0000978">
    <property type="term" value="F:RNA polymerase II cis-regulatory region sequence-specific DNA binding"/>
    <property type="evidence" value="ECO:0007669"/>
    <property type="project" value="TreeGrafter"/>
</dbReference>
<keyword evidence="2" id="KW-0479">Metal-binding</keyword>
<sequence>MHSQKVKQSKLQRNATKIDDKPVKDSHRMKDNTNICENNTKPTIIRDTKNELKALKNVNPIESCADEDINLTYVDSDTEMFDTFNINSVKSWKVKKENRKLKRKHSQIDNSIISIKYFNSLSTRSLVSDNSFGSYFQKQNAQKRNMSFKDYIPKVGNNLTSDDDEWMVEEVLRSDSKEISTDADENTPRAKYERNKRTNIEGSRNIDLSVPDLKVTAESSEHSKNCISNFGESSNKSNERKNSMNLKFVQKSSKSGPHAKRNYNRTLQRENNKDVSVTKVTNSTGVLNISEMENVASVIENVASVIENTVDDKIKYDKTNIVCQSQSTNDNGAKYSRLSSKLTPESKKTNLRKGEVLKIQSINFEKEPLLIKTATLLKEEEGFKTIHETKNIFDMLYQTAATAGNETSLTNQIESMDSLESSSSNCRNGQYSKSDVNLLKVWDSKSSKLPVLPNRLKTARLNAGNDRKTLVVNCCRLENNLSNSYSLQSSECTGSITNSDTKMKPNFACKGKLKDNYVSPKDRRINKKVCFSLDNDEEEASSRKSRKLKIRVNESNYKYRDSKTISAVKTTKSGRISKKLFNINEEFTHKDSRIKKSDSSTRTSTSKNLDFHEGIMHVDVVSDASSNDNKSTSKVNHSNTERTSRRQKKRPPLICEYCSKQFTKPSQLLYHTRSHTGERPFKCDVCDKAFVSNSHLLRHSRTHSSVKSHICDTCGRGFSQRYSLMTHENIHSGIKSFKCQKCSVTFRTHESLVKHERKH</sequence>
<dbReference type="InterPro" id="IPR013087">
    <property type="entry name" value="Znf_C2H2_type"/>
</dbReference>
<keyword evidence="7" id="KW-0804">Transcription</keyword>
<keyword evidence="5" id="KW-0862">Zinc</keyword>
<dbReference type="InterPro" id="IPR050527">
    <property type="entry name" value="Snail/Krueppel_Znf"/>
</dbReference>
<evidence type="ECO:0000256" key="3">
    <source>
        <dbReference type="ARBA" id="ARBA00022737"/>
    </source>
</evidence>
<dbReference type="Gene3D" id="3.30.160.60">
    <property type="entry name" value="Classic Zinc Finger"/>
    <property type="match status" value="3"/>
</dbReference>
<feature type="region of interest" description="Disordered" evidence="10">
    <location>
        <begin position="217"/>
        <end position="273"/>
    </location>
</feature>
<feature type="region of interest" description="Disordered" evidence="10">
    <location>
        <begin position="622"/>
        <end position="648"/>
    </location>
</feature>
<evidence type="ECO:0000256" key="6">
    <source>
        <dbReference type="ARBA" id="ARBA00023015"/>
    </source>
</evidence>
<feature type="compositionally biased region" description="Basic residues" evidence="10">
    <location>
        <begin position="1"/>
        <end position="10"/>
    </location>
</feature>
<evidence type="ECO:0000259" key="11">
    <source>
        <dbReference type="PROSITE" id="PS50157"/>
    </source>
</evidence>
<keyword evidence="8" id="KW-0539">Nucleus</keyword>
<feature type="compositionally biased region" description="Basic and acidic residues" evidence="10">
    <location>
        <begin position="16"/>
        <end position="31"/>
    </location>
</feature>
<feature type="domain" description="C2H2-type" evidence="11">
    <location>
        <begin position="709"/>
        <end position="736"/>
    </location>
</feature>
<keyword evidence="6" id="KW-0805">Transcription regulation</keyword>
<dbReference type="SUPFAM" id="SSF57667">
    <property type="entry name" value="beta-beta-alpha zinc fingers"/>
    <property type="match status" value="2"/>
</dbReference>
<evidence type="ECO:0000256" key="10">
    <source>
        <dbReference type="SAM" id="MobiDB-lite"/>
    </source>
</evidence>
<dbReference type="FunFam" id="3.30.160.60:FF:000100">
    <property type="entry name" value="Zinc finger 45-like"/>
    <property type="match status" value="1"/>
</dbReference>